<dbReference type="KEGG" id="kim:G3T16_07400"/>
<keyword evidence="5 9" id="KW-0627">Porphyrin biosynthesis</keyword>
<evidence type="ECO:0000256" key="3">
    <source>
        <dbReference type="ARBA" id="ARBA00013109"/>
    </source>
</evidence>
<sequence length="257" mass="27257">MAASAVLVTRPAGQGDSLCQAIAGRGRPVHQLPLLELQPLPALSAQERARVLALDEFQHIIFISANAVRFGMAVIEDHWPQLPVGLHWYAVGDGTARALAGHGVSAEVPGLEMSSEGLLQLPGLSRVEGHRVLLVKGEGGRGLLAGELARRGAQVETLACYRRCAPRYAGGEFVAALQRWQIGIILISSGEGLENMLALLDPAETSKLQSVTLLLPSARVAETAAAAGFRHRIVADNASDEAMLRALEQWQSGSGED</sequence>
<evidence type="ECO:0000313" key="11">
    <source>
        <dbReference type="EMBL" id="QIB65253.1"/>
    </source>
</evidence>
<keyword evidence="12" id="KW-1185">Reference proteome</keyword>
<dbReference type="InterPro" id="IPR036108">
    <property type="entry name" value="4pyrrol_syn_uPrphyn_synt_sf"/>
</dbReference>
<evidence type="ECO:0000256" key="1">
    <source>
        <dbReference type="ARBA" id="ARBA00004772"/>
    </source>
</evidence>
<evidence type="ECO:0000256" key="7">
    <source>
        <dbReference type="ARBA" id="ARBA00040167"/>
    </source>
</evidence>
<dbReference type="Gene3D" id="3.40.50.10090">
    <property type="match status" value="2"/>
</dbReference>
<keyword evidence="4 9" id="KW-0456">Lyase</keyword>
<evidence type="ECO:0000256" key="8">
    <source>
        <dbReference type="ARBA" id="ARBA00048617"/>
    </source>
</evidence>
<comment type="function">
    <text evidence="6 9">Catalyzes cyclization of the linear tetrapyrrole, hydroxymethylbilane, to the macrocyclic uroporphyrinogen III.</text>
</comment>
<comment type="pathway">
    <text evidence="1 9">Porphyrin-containing compound metabolism; protoporphyrin-IX biosynthesis; coproporphyrinogen-III from 5-aminolevulinate: step 3/4.</text>
</comment>
<dbReference type="UniPathway" id="UPA00251">
    <property type="reaction ID" value="UER00320"/>
</dbReference>
<feature type="domain" description="Tetrapyrrole biosynthesis uroporphyrinogen III synthase" evidence="10">
    <location>
        <begin position="18"/>
        <end position="244"/>
    </location>
</feature>
<name>A0A6C0U0E8_9GAMM</name>
<organism evidence="11 12">
    <name type="scientific">Kineobactrum salinum</name>
    <dbReference type="NCBI Taxonomy" id="2708301"/>
    <lineage>
        <taxon>Bacteria</taxon>
        <taxon>Pseudomonadati</taxon>
        <taxon>Pseudomonadota</taxon>
        <taxon>Gammaproteobacteria</taxon>
        <taxon>Cellvibrionales</taxon>
        <taxon>Halieaceae</taxon>
        <taxon>Kineobactrum</taxon>
    </lineage>
</organism>
<dbReference type="Pfam" id="PF02602">
    <property type="entry name" value="HEM4"/>
    <property type="match status" value="1"/>
</dbReference>
<dbReference type="GO" id="GO:0004852">
    <property type="term" value="F:uroporphyrinogen-III synthase activity"/>
    <property type="evidence" value="ECO:0007669"/>
    <property type="project" value="UniProtKB-UniRule"/>
</dbReference>
<comment type="catalytic activity">
    <reaction evidence="8 9">
        <text>hydroxymethylbilane = uroporphyrinogen III + H2O</text>
        <dbReference type="Rhea" id="RHEA:18965"/>
        <dbReference type="ChEBI" id="CHEBI:15377"/>
        <dbReference type="ChEBI" id="CHEBI:57308"/>
        <dbReference type="ChEBI" id="CHEBI:57845"/>
        <dbReference type="EC" id="4.2.1.75"/>
    </reaction>
</comment>
<evidence type="ECO:0000256" key="5">
    <source>
        <dbReference type="ARBA" id="ARBA00023244"/>
    </source>
</evidence>
<dbReference type="AlphaFoldDB" id="A0A6C0U0E8"/>
<evidence type="ECO:0000256" key="6">
    <source>
        <dbReference type="ARBA" id="ARBA00037589"/>
    </source>
</evidence>
<dbReference type="Proteomes" id="UP000477680">
    <property type="component" value="Chromosome"/>
</dbReference>
<dbReference type="InterPro" id="IPR003754">
    <property type="entry name" value="4pyrrol_synth_uPrphyn_synth"/>
</dbReference>
<gene>
    <name evidence="11" type="ORF">G3T16_07400</name>
</gene>
<dbReference type="GO" id="GO:0006782">
    <property type="term" value="P:protoporphyrinogen IX biosynthetic process"/>
    <property type="evidence" value="ECO:0007669"/>
    <property type="project" value="UniProtKB-UniRule"/>
</dbReference>
<evidence type="ECO:0000256" key="4">
    <source>
        <dbReference type="ARBA" id="ARBA00023239"/>
    </source>
</evidence>
<protein>
    <recommendedName>
        <fullName evidence="7 9">Uroporphyrinogen-III synthase</fullName>
        <ecNumber evidence="3 9">4.2.1.75</ecNumber>
    </recommendedName>
</protein>
<accession>A0A6C0U0E8</accession>
<proteinExistence type="inferred from homology"/>
<evidence type="ECO:0000256" key="9">
    <source>
        <dbReference type="RuleBase" id="RU366031"/>
    </source>
</evidence>
<reference evidence="11 12" key="1">
    <citation type="submission" date="2020-02" db="EMBL/GenBank/DDBJ databases">
        <title>Genome sequencing for Kineobactrum sp. M2.</title>
        <authorList>
            <person name="Park S.-J."/>
        </authorList>
    </citation>
    <scope>NUCLEOTIDE SEQUENCE [LARGE SCALE GENOMIC DNA]</scope>
    <source>
        <strain evidence="11 12">M2</strain>
    </source>
</reference>
<comment type="similarity">
    <text evidence="2 9">Belongs to the uroporphyrinogen-III synthase family.</text>
</comment>
<evidence type="ECO:0000259" key="10">
    <source>
        <dbReference type="Pfam" id="PF02602"/>
    </source>
</evidence>
<dbReference type="GO" id="GO:0006780">
    <property type="term" value="P:uroporphyrinogen III biosynthetic process"/>
    <property type="evidence" value="ECO:0007669"/>
    <property type="project" value="UniProtKB-UniRule"/>
</dbReference>
<evidence type="ECO:0000313" key="12">
    <source>
        <dbReference type="Proteomes" id="UP000477680"/>
    </source>
</evidence>
<evidence type="ECO:0000256" key="2">
    <source>
        <dbReference type="ARBA" id="ARBA00008133"/>
    </source>
</evidence>
<dbReference type="RefSeq" id="WP_163494493.1">
    <property type="nucleotide sequence ID" value="NZ_CP048711.1"/>
</dbReference>
<dbReference type="CDD" id="cd06578">
    <property type="entry name" value="HemD"/>
    <property type="match status" value="1"/>
</dbReference>
<dbReference type="PANTHER" id="PTHR38042">
    <property type="entry name" value="UROPORPHYRINOGEN-III SYNTHASE, CHLOROPLASTIC"/>
    <property type="match status" value="1"/>
</dbReference>
<dbReference type="PANTHER" id="PTHR38042:SF1">
    <property type="entry name" value="UROPORPHYRINOGEN-III SYNTHASE, CHLOROPLASTIC"/>
    <property type="match status" value="1"/>
</dbReference>
<dbReference type="InterPro" id="IPR039793">
    <property type="entry name" value="UROS/Hem4"/>
</dbReference>
<dbReference type="EC" id="4.2.1.75" evidence="3 9"/>
<dbReference type="EMBL" id="CP048711">
    <property type="protein sequence ID" value="QIB65253.1"/>
    <property type="molecule type" value="Genomic_DNA"/>
</dbReference>
<dbReference type="SUPFAM" id="SSF69618">
    <property type="entry name" value="HemD-like"/>
    <property type="match status" value="1"/>
</dbReference>